<name>A0ABR1YL31_9PEZI</name>
<evidence type="ECO:0000313" key="1">
    <source>
        <dbReference type="EMBL" id="KAK8232493.1"/>
    </source>
</evidence>
<dbReference type="EMBL" id="JBBWRZ010000007">
    <property type="protein sequence ID" value="KAK8232493.1"/>
    <property type="molecule type" value="Genomic_DNA"/>
</dbReference>
<gene>
    <name evidence="1" type="ORF">HDK90DRAFT_512414</name>
</gene>
<proteinExistence type="predicted"/>
<sequence>MPLSLWRQGLEKLNGLQIPAVHESIRDALWIRWPTFREVDREARRNMVRKIQRAMSSEQARQGVVHLRNSYHNASEAGAPGNRVDPRIITWRINDTLRTTDAQKAAEWLIECMESNEKNAWLVDAKYHKVDEQLTDVEHFAWQIAFLDLKTGELLISTNIDYHNASAEKVWQWLYQHRAQGCPGFEAFRERFVSQDRYGSGRTNGLLPSMIEQQMRQRGFSSRTHKLVSWSAEIDMTATWKILRKDDYITADRWSLDDLNRDVFNPIFIVSLVQEMAGTADDTLPAVFRRMFFGEDVGAFDTAECDIKALWRILKRLYECLIA</sequence>
<accession>A0ABR1YL31</accession>
<organism evidence="1 2">
    <name type="scientific">Phyllosticta capitalensis</name>
    <dbReference type="NCBI Taxonomy" id="121624"/>
    <lineage>
        <taxon>Eukaryota</taxon>
        <taxon>Fungi</taxon>
        <taxon>Dikarya</taxon>
        <taxon>Ascomycota</taxon>
        <taxon>Pezizomycotina</taxon>
        <taxon>Dothideomycetes</taxon>
        <taxon>Dothideomycetes incertae sedis</taxon>
        <taxon>Botryosphaeriales</taxon>
        <taxon>Phyllostictaceae</taxon>
        <taxon>Phyllosticta</taxon>
    </lineage>
</organism>
<evidence type="ECO:0000313" key="2">
    <source>
        <dbReference type="Proteomes" id="UP001492380"/>
    </source>
</evidence>
<dbReference type="Proteomes" id="UP001492380">
    <property type="component" value="Unassembled WGS sequence"/>
</dbReference>
<comment type="caution">
    <text evidence="1">The sequence shown here is derived from an EMBL/GenBank/DDBJ whole genome shotgun (WGS) entry which is preliminary data.</text>
</comment>
<protein>
    <submittedName>
        <fullName evidence="1">Uncharacterized protein</fullName>
    </submittedName>
</protein>
<keyword evidence="2" id="KW-1185">Reference proteome</keyword>
<reference evidence="1 2" key="1">
    <citation type="submission" date="2024-04" db="EMBL/GenBank/DDBJ databases">
        <title>Phyllosticta paracitricarpa is synonymous to the EU quarantine fungus P. citricarpa based on phylogenomic analyses.</title>
        <authorList>
            <consortium name="Lawrence Berkeley National Laboratory"/>
            <person name="Van Ingen-Buijs V.A."/>
            <person name="Van Westerhoven A.C."/>
            <person name="Haridas S."/>
            <person name="Skiadas P."/>
            <person name="Martin F."/>
            <person name="Groenewald J.Z."/>
            <person name="Crous P.W."/>
            <person name="Seidl M.F."/>
        </authorList>
    </citation>
    <scope>NUCLEOTIDE SEQUENCE [LARGE SCALE GENOMIC DNA]</scope>
    <source>
        <strain evidence="1 2">CBS 123374</strain>
    </source>
</reference>